<feature type="region of interest" description="Disordered" evidence="1">
    <location>
        <begin position="408"/>
        <end position="436"/>
    </location>
</feature>
<evidence type="ECO:0000313" key="3">
    <source>
        <dbReference type="Proteomes" id="UP000235145"/>
    </source>
</evidence>
<feature type="compositionally biased region" description="Basic and acidic residues" evidence="1">
    <location>
        <begin position="283"/>
        <end position="293"/>
    </location>
</feature>
<feature type="compositionally biased region" description="Low complexity" evidence="1">
    <location>
        <begin position="410"/>
        <end position="421"/>
    </location>
</feature>
<comment type="caution">
    <text evidence="2">The sequence shown here is derived from an EMBL/GenBank/DDBJ whole genome shotgun (WGS) entry which is preliminary data.</text>
</comment>
<feature type="compositionally biased region" description="Basic and acidic residues" evidence="1">
    <location>
        <begin position="423"/>
        <end position="435"/>
    </location>
</feature>
<accession>A0A9R1VV05</accession>
<dbReference type="EMBL" id="NBSK02000004">
    <property type="protein sequence ID" value="KAJ0211452.1"/>
    <property type="molecule type" value="Genomic_DNA"/>
</dbReference>
<organism evidence="2 3">
    <name type="scientific">Lactuca sativa</name>
    <name type="common">Garden lettuce</name>
    <dbReference type="NCBI Taxonomy" id="4236"/>
    <lineage>
        <taxon>Eukaryota</taxon>
        <taxon>Viridiplantae</taxon>
        <taxon>Streptophyta</taxon>
        <taxon>Embryophyta</taxon>
        <taxon>Tracheophyta</taxon>
        <taxon>Spermatophyta</taxon>
        <taxon>Magnoliopsida</taxon>
        <taxon>eudicotyledons</taxon>
        <taxon>Gunneridae</taxon>
        <taxon>Pentapetalae</taxon>
        <taxon>asterids</taxon>
        <taxon>campanulids</taxon>
        <taxon>Asterales</taxon>
        <taxon>Asteraceae</taxon>
        <taxon>Cichorioideae</taxon>
        <taxon>Cichorieae</taxon>
        <taxon>Lactucinae</taxon>
        <taxon>Lactuca</taxon>
    </lineage>
</organism>
<feature type="region of interest" description="Disordered" evidence="1">
    <location>
        <begin position="266"/>
        <end position="293"/>
    </location>
</feature>
<feature type="compositionally biased region" description="Basic and acidic residues" evidence="1">
    <location>
        <begin position="365"/>
        <end position="378"/>
    </location>
</feature>
<feature type="region of interest" description="Disordered" evidence="1">
    <location>
        <begin position="355"/>
        <end position="384"/>
    </location>
</feature>
<protein>
    <submittedName>
        <fullName evidence="2">Uncharacterized protein</fullName>
    </submittedName>
</protein>
<dbReference type="AlphaFoldDB" id="A0A9R1VV05"/>
<reference evidence="2 3" key="1">
    <citation type="journal article" date="2017" name="Nat. Commun.">
        <title>Genome assembly with in vitro proximity ligation data and whole-genome triplication in lettuce.</title>
        <authorList>
            <person name="Reyes-Chin-Wo S."/>
            <person name="Wang Z."/>
            <person name="Yang X."/>
            <person name="Kozik A."/>
            <person name="Arikit S."/>
            <person name="Song C."/>
            <person name="Xia L."/>
            <person name="Froenicke L."/>
            <person name="Lavelle D.O."/>
            <person name="Truco M.J."/>
            <person name="Xia R."/>
            <person name="Zhu S."/>
            <person name="Xu C."/>
            <person name="Xu H."/>
            <person name="Xu X."/>
            <person name="Cox K."/>
            <person name="Korf I."/>
            <person name="Meyers B.C."/>
            <person name="Michelmore R.W."/>
        </authorList>
    </citation>
    <scope>NUCLEOTIDE SEQUENCE [LARGE SCALE GENOMIC DNA]</scope>
    <source>
        <strain evidence="3">cv. Salinas</strain>
        <tissue evidence="2">Seedlings</tissue>
    </source>
</reference>
<gene>
    <name evidence="2" type="ORF">LSAT_V11C400197580</name>
</gene>
<name>A0A9R1VV05_LACSA</name>
<proteinExistence type="predicted"/>
<evidence type="ECO:0000313" key="2">
    <source>
        <dbReference type="EMBL" id="KAJ0211452.1"/>
    </source>
</evidence>
<dbReference type="Proteomes" id="UP000235145">
    <property type="component" value="Unassembled WGS sequence"/>
</dbReference>
<keyword evidence="3" id="KW-1185">Reference proteome</keyword>
<evidence type="ECO:0000256" key="1">
    <source>
        <dbReference type="SAM" id="MobiDB-lite"/>
    </source>
</evidence>
<sequence length="623" mass="68962">MDIFNLLFCIEFNAKCSQYVAEVQRKDWKKFCPFDLSSYSPEFTFQAERVFASLILEDNDALINTPENTQAPNCKRPKLSEIQKDKLPSQKPIQNSSERKSCHPCSGCEIWDDALIFVRSISPPKLLNSENMLVFAGEVIGNDPTSIINDTSLESASGKVSDADCQIEKAIYGDMVAAENDMPEDVVVVDHSLKDTVTDGASKSSSRKLKDTVQNQNDMTEDVVVVDHSLKDIVMDGASKSSSRKLKDDGQYQNENSVCEDIIDAGNETHIGGDDDGANANSDEERNLAGEKPQKFRLLSDIYKQLQGPCDAVSAGYGDRDFSSESEEDDSDEFTLETCVRKKKGVRVNSKIGVASKKGKRMKRVPADSYRKDSELGSKRHLRKSRTDVVALQVMKKHKKSLPEIIMHGSTSVSQKVSPSSLRPEENRAETEKDSLLSCGNKRRRETIQDDYGRDVSKFLDRSQRHFTEGNRSRSTHGVNSVQLVHPTIATLYSIETASGCFQKSIKENSPPTDNESMAALLLLSLFNSGVTTHTSSKTAAKNPAVSMSNSEILCGIDEKVPPASGSIMDQSHEEFNIINDSGLPQAEQVESGTSVCVMNVNPYEFSILNAKKYMRRAKVIQK</sequence>